<comment type="subcellular location">
    <subcellularLocation>
        <location evidence="4">Secreted</location>
    </subcellularLocation>
</comment>
<keyword evidence="8" id="KW-1185">Reference proteome</keyword>
<feature type="chain" id="PRO_5042569455" evidence="5">
    <location>
        <begin position="19"/>
        <end position="341"/>
    </location>
</feature>
<evidence type="ECO:0000256" key="3">
    <source>
        <dbReference type="ARBA" id="ARBA00023239"/>
    </source>
</evidence>
<gene>
    <name evidence="7" type="ORF">B0T25DRAFT_605701</name>
</gene>
<dbReference type="Gene3D" id="2.160.20.10">
    <property type="entry name" value="Single-stranded right-handed beta-helix, Pectin lyase-like"/>
    <property type="match status" value="1"/>
</dbReference>
<dbReference type="InterPro" id="IPR002022">
    <property type="entry name" value="Pec_lyase"/>
</dbReference>
<evidence type="ECO:0000256" key="2">
    <source>
        <dbReference type="ARBA" id="ARBA00022729"/>
    </source>
</evidence>
<comment type="similarity">
    <text evidence="1 4">Belongs to the polysaccharide lyase 1 family.</text>
</comment>
<dbReference type="Pfam" id="PF00544">
    <property type="entry name" value="Pectate_lyase_4"/>
    <property type="match status" value="1"/>
</dbReference>
<reference evidence="7" key="2">
    <citation type="submission" date="2023-06" db="EMBL/GenBank/DDBJ databases">
        <authorList>
            <consortium name="Lawrence Berkeley National Laboratory"/>
            <person name="Haridas S."/>
            <person name="Hensen N."/>
            <person name="Bonometti L."/>
            <person name="Westerberg I."/>
            <person name="Brannstrom I.O."/>
            <person name="Guillou S."/>
            <person name="Cros-Aarteil S."/>
            <person name="Calhoun S."/>
            <person name="Kuo A."/>
            <person name="Mondo S."/>
            <person name="Pangilinan J."/>
            <person name="Riley R."/>
            <person name="Labutti K."/>
            <person name="Andreopoulos B."/>
            <person name="Lipzen A."/>
            <person name="Chen C."/>
            <person name="Yanf M."/>
            <person name="Daum C."/>
            <person name="Ng V."/>
            <person name="Clum A."/>
            <person name="Steindorff A."/>
            <person name="Ohm R."/>
            <person name="Martin F."/>
            <person name="Silar P."/>
            <person name="Natvig D."/>
            <person name="Lalanne C."/>
            <person name="Gautier V."/>
            <person name="Ament-Velasquez S.L."/>
            <person name="Kruys A."/>
            <person name="Hutchinson M.I."/>
            <person name="Powell A.J."/>
            <person name="Barry K."/>
            <person name="Miller A.N."/>
            <person name="Grigoriev I.V."/>
            <person name="Debuchy R."/>
            <person name="Gladieux P."/>
            <person name="Thoren M.H."/>
            <person name="Johannesson H."/>
        </authorList>
    </citation>
    <scope>NUCLEOTIDE SEQUENCE</scope>
    <source>
        <strain evidence="7">CBS 955.72</strain>
    </source>
</reference>
<keyword evidence="3 4" id="KW-0456">Lyase</keyword>
<name>A0AAJ0MH46_9PEZI</name>
<dbReference type="PANTHER" id="PTHR31683:SF18">
    <property type="entry name" value="PECTATE LYASE 21-RELATED"/>
    <property type="match status" value="1"/>
</dbReference>
<evidence type="ECO:0000313" key="7">
    <source>
        <dbReference type="EMBL" id="KAK3358168.1"/>
    </source>
</evidence>
<evidence type="ECO:0000313" key="8">
    <source>
        <dbReference type="Proteomes" id="UP001275084"/>
    </source>
</evidence>
<dbReference type="AlphaFoldDB" id="A0AAJ0MH46"/>
<comment type="caution">
    <text evidence="7">The sequence shown here is derived from an EMBL/GenBank/DDBJ whole genome shotgun (WGS) entry which is preliminary data.</text>
</comment>
<evidence type="ECO:0000256" key="1">
    <source>
        <dbReference type="ARBA" id="ARBA00010980"/>
    </source>
</evidence>
<dbReference type="InterPro" id="IPR012334">
    <property type="entry name" value="Pectin_lyas_fold"/>
</dbReference>
<feature type="domain" description="Pectate lyase" evidence="6">
    <location>
        <begin position="62"/>
        <end position="273"/>
    </location>
</feature>
<evidence type="ECO:0000256" key="4">
    <source>
        <dbReference type="RuleBase" id="RU361173"/>
    </source>
</evidence>
<dbReference type="InterPro" id="IPR011050">
    <property type="entry name" value="Pectin_lyase_fold/virulence"/>
</dbReference>
<dbReference type="GO" id="GO:0030570">
    <property type="term" value="F:pectate lyase activity"/>
    <property type="evidence" value="ECO:0007669"/>
    <property type="project" value="InterPro"/>
</dbReference>
<reference evidence="7" key="1">
    <citation type="journal article" date="2023" name="Mol. Phylogenet. Evol.">
        <title>Genome-scale phylogeny and comparative genomics of the fungal order Sordariales.</title>
        <authorList>
            <person name="Hensen N."/>
            <person name="Bonometti L."/>
            <person name="Westerberg I."/>
            <person name="Brannstrom I.O."/>
            <person name="Guillou S."/>
            <person name="Cros-Aarteil S."/>
            <person name="Calhoun S."/>
            <person name="Haridas S."/>
            <person name="Kuo A."/>
            <person name="Mondo S."/>
            <person name="Pangilinan J."/>
            <person name="Riley R."/>
            <person name="LaButti K."/>
            <person name="Andreopoulos B."/>
            <person name="Lipzen A."/>
            <person name="Chen C."/>
            <person name="Yan M."/>
            <person name="Daum C."/>
            <person name="Ng V."/>
            <person name="Clum A."/>
            <person name="Steindorff A."/>
            <person name="Ohm R.A."/>
            <person name="Martin F."/>
            <person name="Silar P."/>
            <person name="Natvig D.O."/>
            <person name="Lalanne C."/>
            <person name="Gautier V."/>
            <person name="Ament-Velasquez S.L."/>
            <person name="Kruys A."/>
            <person name="Hutchinson M.I."/>
            <person name="Powell A.J."/>
            <person name="Barry K."/>
            <person name="Miller A.N."/>
            <person name="Grigoriev I.V."/>
            <person name="Debuchy R."/>
            <person name="Gladieux P."/>
            <person name="Hiltunen Thoren M."/>
            <person name="Johannesson H."/>
        </authorList>
    </citation>
    <scope>NUCLEOTIDE SEQUENCE</scope>
    <source>
        <strain evidence="7">CBS 955.72</strain>
    </source>
</reference>
<feature type="signal peptide" evidence="5">
    <location>
        <begin position="1"/>
        <end position="18"/>
    </location>
</feature>
<accession>A0AAJ0MH46</accession>
<dbReference type="InterPro" id="IPR045032">
    <property type="entry name" value="PEL"/>
</dbReference>
<dbReference type="GO" id="GO:0000272">
    <property type="term" value="P:polysaccharide catabolic process"/>
    <property type="evidence" value="ECO:0007669"/>
    <property type="project" value="UniProtKB-KW"/>
</dbReference>
<organism evidence="7 8">
    <name type="scientific">Lasiosphaeria hispida</name>
    <dbReference type="NCBI Taxonomy" id="260671"/>
    <lineage>
        <taxon>Eukaryota</taxon>
        <taxon>Fungi</taxon>
        <taxon>Dikarya</taxon>
        <taxon>Ascomycota</taxon>
        <taxon>Pezizomycotina</taxon>
        <taxon>Sordariomycetes</taxon>
        <taxon>Sordariomycetidae</taxon>
        <taxon>Sordariales</taxon>
        <taxon>Lasiosphaeriaceae</taxon>
        <taxon>Lasiosphaeria</taxon>
    </lineage>
</organism>
<protein>
    <submittedName>
        <fullName evidence="7">Pectate lyase a</fullName>
    </submittedName>
</protein>
<keyword evidence="4" id="KW-0119">Carbohydrate metabolism</keyword>
<dbReference type="SUPFAM" id="SSF51126">
    <property type="entry name" value="Pectin lyase-like"/>
    <property type="match status" value="1"/>
</dbReference>
<dbReference type="GO" id="GO:0005576">
    <property type="term" value="C:extracellular region"/>
    <property type="evidence" value="ECO:0007669"/>
    <property type="project" value="UniProtKB-SubCell"/>
</dbReference>
<keyword evidence="4" id="KW-0964">Secreted</keyword>
<dbReference type="PANTHER" id="PTHR31683">
    <property type="entry name" value="PECTATE LYASE 18-RELATED"/>
    <property type="match status" value="1"/>
</dbReference>
<evidence type="ECO:0000259" key="6">
    <source>
        <dbReference type="SMART" id="SM00656"/>
    </source>
</evidence>
<dbReference type="SMART" id="SM00656">
    <property type="entry name" value="Amb_all"/>
    <property type="match status" value="1"/>
</dbReference>
<keyword evidence="2 5" id="KW-0732">Signal</keyword>
<sequence>MRVTHLTSALCLLSQALAAAFPAQNLGSASVLTRQEPLDPATYDDACNIGYCSVNGATIGGWGGNYTTVTTLEEFAAAVSGAEPAVVLVKGALSGNVRVSVGSSKSILGLPGSSLTGIGLHIKSSGGIILRNLKIAKVLAAHGAAITIESSRSIWVDHCDLSSDPTQPRDVYGTLVSITHGSDYLTVTNNLFHDHGDAVAVGHSDANAAEDRGKFHVTLARNYFRNVSSGISFRFGVGHVFSSYYERVESGINTIMGADLLVEASVFEGVGKAIFSAGSSETGFASIRDVSLGGGTNTAPAGTLTADGLPYPYEWYGWGADVVKKGAVGQAGQTLEFVTFD</sequence>
<evidence type="ECO:0000256" key="5">
    <source>
        <dbReference type="SAM" id="SignalP"/>
    </source>
</evidence>
<proteinExistence type="inferred from homology"/>
<keyword evidence="4" id="KW-0624">Polysaccharide degradation</keyword>
<dbReference type="EMBL" id="JAUIQD010000003">
    <property type="protein sequence ID" value="KAK3358168.1"/>
    <property type="molecule type" value="Genomic_DNA"/>
</dbReference>
<dbReference type="Proteomes" id="UP001275084">
    <property type="component" value="Unassembled WGS sequence"/>
</dbReference>